<evidence type="ECO:0008006" key="2">
    <source>
        <dbReference type="Google" id="ProtNLM"/>
    </source>
</evidence>
<proteinExistence type="predicted"/>
<sequence length="139" mass="14398">TALFNSKAGGIATFGTETAESVTDSQGTVHSVLFSRPTQRDIWLEIDFTVDGTFPADGLDQAEIAILAFGNALGIGDDVIVFPSLVASVSEIPGILDMVIRIADTASGGGDPSPSADDNIVIAETAVSVWSSSRFTFTS</sequence>
<reference evidence="1" key="1">
    <citation type="journal article" date="2015" name="Nature">
        <title>Complex archaea that bridge the gap between prokaryotes and eukaryotes.</title>
        <authorList>
            <person name="Spang A."/>
            <person name="Saw J.H."/>
            <person name="Jorgensen S.L."/>
            <person name="Zaremba-Niedzwiedzka K."/>
            <person name="Martijn J."/>
            <person name="Lind A.E."/>
            <person name="van Eijk R."/>
            <person name="Schleper C."/>
            <person name="Guy L."/>
            <person name="Ettema T.J."/>
        </authorList>
    </citation>
    <scope>NUCLEOTIDE SEQUENCE</scope>
</reference>
<dbReference type="EMBL" id="LAZR01030468">
    <property type="protein sequence ID" value="KKL56513.1"/>
    <property type="molecule type" value="Genomic_DNA"/>
</dbReference>
<gene>
    <name evidence="1" type="ORF">LCGC14_2244680</name>
</gene>
<organism evidence="1">
    <name type="scientific">marine sediment metagenome</name>
    <dbReference type="NCBI Taxonomy" id="412755"/>
    <lineage>
        <taxon>unclassified sequences</taxon>
        <taxon>metagenomes</taxon>
        <taxon>ecological metagenomes</taxon>
    </lineage>
</organism>
<dbReference type="AlphaFoldDB" id="A0A0F9D448"/>
<evidence type="ECO:0000313" key="1">
    <source>
        <dbReference type="EMBL" id="KKL56513.1"/>
    </source>
</evidence>
<protein>
    <recommendedName>
        <fullName evidence="2">Baseplate protein J-like domain-containing protein</fullName>
    </recommendedName>
</protein>
<name>A0A0F9D448_9ZZZZ</name>
<feature type="non-terminal residue" evidence="1">
    <location>
        <position position="1"/>
    </location>
</feature>
<comment type="caution">
    <text evidence="1">The sequence shown here is derived from an EMBL/GenBank/DDBJ whole genome shotgun (WGS) entry which is preliminary data.</text>
</comment>
<accession>A0A0F9D448</accession>